<accession>A0A480A0H0</accession>
<comment type="caution">
    <text evidence="2">The sequence shown here is derived from an EMBL/GenBank/DDBJ whole genome shotgun (WGS) entry which is preliminary data.</text>
</comment>
<keyword evidence="1" id="KW-1133">Transmembrane helix</keyword>
<dbReference type="Proteomes" id="UP000300142">
    <property type="component" value="Unassembled WGS sequence"/>
</dbReference>
<gene>
    <name evidence="2" type="ORF">SR1949_21250</name>
</gene>
<feature type="transmembrane region" description="Helical" evidence="1">
    <location>
        <begin position="7"/>
        <end position="33"/>
    </location>
</feature>
<dbReference type="EMBL" id="BJCE01000059">
    <property type="protein sequence ID" value="GCL37018.1"/>
    <property type="molecule type" value="Genomic_DNA"/>
</dbReference>
<protein>
    <submittedName>
        <fullName evidence="2">Hydrogenase accessory protein</fullName>
    </submittedName>
</protein>
<keyword evidence="3" id="KW-1185">Reference proteome</keyword>
<dbReference type="AlphaFoldDB" id="A0A480A0H0"/>
<evidence type="ECO:0000313" key="2">
    <source>
        <dbReference type="EMBL" id="GCL37018.1"/>
    </source>
</evidence>
<reference evidence="3" key="1">
    <citation type="submission" date="2019-02" db="EMBL/GenBank/DDBJ databases">
        <title>Draft genome sequence of Sphaerospermopsis reniformis NIES-1949.</title>
        <authorList>
            <person name="Yamaguchi H."/>
            <person name="Suzuki S."/>
            <person name="Kawachi M."/>
        </authorList>
    </citation>
    <scope>NUCLEOTIDE SEQUENCE [LARGE SCALE GENOMIC DNA]</scope>
    <source>
        <strain evidence="3">NIES-1949</strain>
    </source>
</reference>
<evidence type="ECO:0000256" key="1">
    <source>
        <dbReference type="SAM" id="Phobius"/>
    </source>
</evidence>
<feature type="transmembrane region" description="Helical" evidence="1">
    <location>
        <begin position="39"/>
        <end position="63"/>
    </location>
</feature>
<name>A0A480A0H0_9CYAN</name>
<keyword evidence="1" id="KW-0812">Transmembrane</keyword>
<organism evidence="2 3">
    <name type="scientific">Sphaerospermopsis reniformis</name>
    <dbReference type="NCBI Taxonomy" id="531300"/>
    <lineage>
        <taxon>Bacteria</taxon>
        <taxon>Bacillati</taxon>
        <taxon>Cyanobacteriota</taxon>
        <taxon>Cyanophyceae</taxon>
        <taxon>Nostocales</taxon>
        <taxon>Aphanizomenonaceae</taxon>
        <taxon>Sphaerospermopsis</taxon>
    </lineage>
</organism>
<sequence length="69" mass="7330">MIELDQLASIVAVGLLSARFVGGAWIGLAFVFAALFEQIIHLASLNIPSIAPGIEIAIALFSIRPVRNI</sequence>
<proteinExistence type="predicted"/>
<dbReference type="Pfam" id="PF04955">
    <property type="entry name" value="HupE_UreJ"/>
    <property type="match status" value="1"/>
</dbReference>
<dbReference type="InterPro" id="IPR007038">
    <property type="entry name" value="HupE_UreJ"/>
</dbReference>
<evidence type="ECO:0000313" key="3">
    <source>
        <dbReference type="Proteomes" id="UP000300142"/>
    </source>
</evidence>
<keyword evidence="1" id="KW-0472">Membrane</keyword>